<dbReference type="GO" id="GO:0046872">
    <property type="term" value="F:metal ion binding"/>
    <property type="evidence" value="ECO:0007669"/>
    <property type="project" value="UniProtKB-KW"/>
</dbReference>
<dbReference type="EMBL" id="MGAV01000011">
    <property type="protein sequence ID" value="OGK55102.1"/>
    <property type="molecule type" value="Genomic_DNA"/>
</dbReference>
<evidence type="ECO:0000259" key="11">
    <source>
        <dbReference type="Pfam" id="PF12627"/>
    </source>
</evidence>
<dbReference type="GO" id="GO:0000166">
    <property type="term" value="F:nucleotide binding"/>
    <property type="evidence" value="ECO:0007669"/>
    <property type="project" value="UniProtKB-KW"/>
</dbReference>
<dbReference type="GO" id="GO:0016779">
    <property type="term" value="F:nucleotidyltransferase activity"/>
    <property type="evidence" value="ECO:0007669"/>
    <property type="project" value="UniProtKB-KW"/>
</dbReference>
<sequence length="461" mass="52586">MKTKLILPKEVFDFLTVFKKAGFEIYVVGGAVRDLILGRNTNNWDFTTNANPEEIQKIFSDSFYNNDYGTVSVPINLNSQKLIFEITPFRKESNYADFRHPQKIEWSDTIEDDLKRRDFTINSIAFDGSKIIDPHDGQADLSNKIIRTVGDPDNRFAEDALRLIRSIRIACTLGFFLEDETRKSIQKNANLIQNISWERISMEFLKILGSPHPAEGITFLKNTGLLKFILPELEKCFAIPQKSPKRHHIYDVGTHSVEALKACSSTDPITRFATLIHDIGKADTYHKDDSELITFHNHEIVSGQLATIIADRFRLSKEQKKKLVTLVRYHMFTVSEKQTDKALRRFIKNVGKENLDEALALRIGDRIGSGAKPTSWRTELFKKRLIEVQKTPFAITDLKINGLDVMKILNLKPGPKIGEVLLEIFNLVVENKIKNDRKLLINHLSRFTINSSSGVATKGEE</sequence>
<keyword evidence="8 9" id="KW-0694">RNA-binding</keyword>
<dbReference type="Gene3D" id="1.10.246.80">
    <property type="match status" value="1"/>
</dbReference>
<keyword evidence="6" id="KW-0547">Nucleotide-binding</keyword>
<dbReference type="InterPro" id="IPR050264">
    <property type="entry name" value="Bact_CCA-adding_enz_type3_sf"/>
</dbReference>
<organism evidence="13 14">
    <name type="scientific">Candidatus Roizmanbacteria bacterium RIFCSPLOWO2_02_FULL_36_11</name>
    <dbReference type="NCBI Taxonomy" id="1802071"/>
    <lineage>
        <taxon>Bacteria</taxon>
        <taxon>Candidatus Roizmaniibacteriota</taxon>
    </lineage>
</organism>
<accession>A0A1F7JHM6</accession>
<evidence type="ECO:0000313" key="13">
    <source>
        <dbReference type="EMBL" id="OGK55102.1"/>
    </source>
</evidence>
<dbReference type="Pfam" id="PF12627">
    <property type="entry name" value="PolyA_pol_RNAbd"/>
    <property type="match status" value="1"/>
</dbReference>
<evidence type="ECO:0000256" key="2">
    <source>
        <dbReference type="ARBA" id="ARBA00022679"/>
    </source>
</evidence>
<keyword evidence="3" id="KW-0819">tRNA processing</keyword>
<dbReference type="CDD" id="cd00077">
    <property type="entry name" value="HDc"/>
    <property type="match status" value="1"/>
</dbReference>
<feature type="domain" description="Poly A polymerase head" evidence="10">
    <location>
        <begin position="25"/>
        <end position="147"/>
    </location>
</feature>
<evidence type="ECO:0000256" key="6">
    <source>
        <dbReference type="ARBA" id="ARBA00022741"/>
    </source>
</evidence>
<evidence type="ECO:0000259" key="12">
    <source>
        <dbReference type="Pfam" id="PF13735"/>
    </source>
</evidence>
<dbReference type="Proteomes" id="UP000177418">
    <property type="component" value="Unassembled WGS sequence"/>
</dbReference>
<name>A0A1F7JHM6_9BACT</name>
<comment type="similarity">
    <text evidence="9">Belongs to the tRNA nucleotidyltransferase/poly(A) polymerase family.</text>
</comment>
<dbReference type="SUPFAM" id="SSF81301">
    <property type="entry name" value="Nucleotidyltransferase"/>
    <property type="match status" value="1"/>
</dbReference>
<reference evidence="13 14" key="1">
    <citation type="journal article" date="2016" name="Nat. Commun.">
        <title>Thousands of microbial genomes shed light on interconnected biogeochemical processes in an aquifer system.</title>
        <authorList>
            <person name="Anantharaman K."/>
            <person name="Brown C.T."/>
            <person name="Hug L.A."/>
            <person name="Sharon I."/>
            <person name="Castelle C.J."/>
            <person name="Probst A.J."/>
            <person name="Thomas B.C."/>
            <person name="Singh A."/>
            <person name="Wilkins M.J."/>
            <person name="Karaoz U."/>
            <person name="Brodie E.L."/>
            <person name="Williams K.H."/>
            <person name="Hubbard S.S."/>
            <person name="Banfield J.F."/>
        </authorList>
    </citation>
    <scope>NUCLEOTIDE SEQUENCE [LARGE SCALE GENOMIC DNA]</scope>
</reference>
<feature type="domain" description="CCA-adding enzyme C-terminal" evidence="12">
    <location>
        <begin position="313"/>
        <end position="442"/>
    </location>
</feature>
<dbReference type="Gene3D" id="3.30.460.10">
    <property type="entry name" value="Beta Polymerase, domain 2"/>
    <property type="match status" value="1"/>
</dbReference>
<protein>
    <recommendedName>
        <fullName evidence="15">HD domain-containing protein</fullName>
    </recommendedName>
</protein>
<keyword evidence="4" id="KW-0548">Nucleotidyltransferase</keyword>
<dbReference type="PANTHER" id="PTHR46173:SF1">
    <property type="entry name" value="CCA TRNA NUCLEOTIDYLTRANSFERASE 1, MITOCHONDRIAL"/>
    <property type="match status" value="1"/>
</dbReference>
<dbReference type="InterPro" id="IPR003607">
    <property type="entry name" value="HD/PDEase_dom"/>
</dbReference>
<keyword evidence="2 9" id="KW-0808">Transferase</keyword>
<dbReference type="CDD" id="cd05398">
    <property type="entry name" value="NT_ClassII-CCAase"/>
    <property type="match status" value="1"/>
</dbReference>
<comment type="cofactor">
    <cofactor evidence="1">
        <name>Mg(2+)</name>
        <dbReference type="ChEBI" id="CHEBI:18420"/>
    </cofactor>
</comment>
<dbReference type="InterPro" id="IPR002646">
    <property type="entry name" value="PolA_pol_head_dom"/>
</dbReference>
<gene>
    <name evidence="13" type="ORF">A3H78_03915</name>
</gene>
<evidence type="ECO:0000256" key="1">
    <source>
        <dbReference type="ARBA" id="ARBA00001946"/>
    </source>
</evidence>
<evidence type="ECO:0000259" key="10">
    <source>
        <dbReference type="Pfam" id="PF01743"/>
    </source>
</evidence>
<dbReference type="Pfam" id="PF01743">
    <property type="entry name" value="PolyA_pol"/>
    <property type="match status" value="1"/>
</dbReference>
<evidence type="ECO:0000256" key="8">
    <source>
        <dbReference type="ARBA" id="ARBA00022884"/>
    </source>
</evidence>
<evidence type="ECO:0000256" key="4">
    <source>
        <dbReference type="ARBA" id="ARBA00022695"/>
    </source>
</evidence>
<dbReference type="InterPro" id="IPR043519">
    <property type="entry name" value="NT_sf"/>
</dbReference>
<proteinExistence type="inferred from homology"/>
<evidence type="ECO:0000256" key="9">
    <source>
        <dbReference type="RuleBase" id="RU003953"/>
    </source>
</evidence>
<dbReference type="PANTHER" id="PTHR46173">
    <property type="entry name" value="CCA TRNA NUCLEOTIDYLTRANSFERASE 1, MITOCHONDRIAL"/>
    <property type="match status" value="1"/>
</dbReference>
<dbReference type="InterPro" id="IPR032828">
    <property type="entry name" value="PolyA_RNA-bd"/>
</dbReference>
<evidence type="ECO:0000256" key="7">
    <source>
        <dbReference type="ARBA" id="ARBA00022842"/>
    </source>
</evidence>
<evidence type="ECO:0000256" key="3">
    <source>
        <dbReference type="ARBA" id="ARBA00022694"/>
    </source>
</evidence>
<comment type="caution">
    <text evidence="13">The sequence shown here is derived from an EMBL/GenBank/DDBJ whole genome shotgun (WGS) entry which is preliminary data.</text>
</comment>
<keyword evidence="5" id="KW-0479">Metal-binding</keyword>
<dbReference type="InterPro" id="IPR032810">
    <property type="entry name" value="CCA-adding_enz_C"/>
</dbReference>
<evidence type="ECO:0008006" key="15">
    <source>
        <dbReference type="Google" id="ProtNLM"/>
    </source>
</evidence>
<dbReference type="Gene3D" id="1.10.3090.10">
    <property type="entry name" value="cca-adding enzyme, domain 2"/>
    <property type="match status" value="1"/>
</dbReference>
<dbReference type="Pfam" id="PF13735">
    <property type="entry name" value="tRNA_NucTran2_2"/>
    <property type="match status" value="1"/>
</dbReference>
<evidence type="ECO:0000313" key="14">
    <source>
        <dbReference type="Proteomes" id="UP000177418"/>
    </source>
</evidence>
<feature type="domain" description="tRNA nucleotidyltransferase/poly(A) polymerase RNA and SrmB- binding" evidence="11">
    <location>
        <begin position="174"/>
        <end position="235"/>
    </location>
</feature>
<keyword evidence="7" id="KW-0460">Magnesium</keyword>
<dbReference type="SUPFAM" id="SSF81891">
    <property type="entry name" value="Poly A polymerase C-terminal region-like"/>
    <property type="match status" value="1"/>
</dbReference>
<dbReference type="GO" id="GO:0008033">
    <property type="term" value="P:tRNA processing"/>
    <property type="evidence" value="ECO:0007669"/>
    <property type="project" value="UniProtKB-KW"/>
</dbReference>
<evidence type="ECO:0000256" key="5">
    <source>
        <dbReference type="ARBA" id="ARBA00022723"/>
    </source>
</evidence>
<dbReference type="AlphaFoldDB" id="A0A1F7JHM6"/>
<dbReference type="GO" id="GO:0000049">
    <property type="term" value="F:tRNA binding"/>
    <property type="evidence" value="ECO:0007669"/>
    <property type="project" value="TreeGrafter"/>
</dbReference>